<dbReference type="EMBL" id="JAAMPI010000476">
    <property type="protein sequence ID" value="KAF4631116.1"/>
    <property type="molecule type" value="Genomic_DNA"/>
</dbReference>
<dbReference type="Gene3D" id="3.90.180.10">
    <property type="entry name" value="Medium-chain alcohol dehydrogenases, catalytic domain"/>
    <property type="match status" value="1"/>
</dbReference>
<dbReference type="InterPro" id="IPR002347">
    <property type="entry name" value="SDR_fam"/>
</dbReference>
<proteinExistence type="predicted"/>
<dbReference type="InterPro" id="IPR013149">
    <property type="entry name" value="ADH-like_C"/>
</dbReference>
<evidence type="ECO:0000259" key="3">
    <source>
        <dbReference type="SMART" id="SM00829"/>
    </source>
</evidence>
<evidence type="ECO:0000256" key="1">
    <source>
        <dbReference type="ARBA" id="ARBA00022857"/>
    </source>
</evidence>
<keyword evidence="2" id="KW-0560">Oxidoreductase</keyword>
<gene>
    <name evidence="4" type="ORF">G7Y89_g7016</name>
</gene>
<dbReference type="InterPro" id="IPR020843">
    <property type="entry name" value="ER"/>
</dbReference>
<dbReference type="PANTHER" id="PTHR48106">
    <property type="entry name" value="QUINONE OXIDOREDUCTASE PIG3-RELATED"/>
    <property type="match status" value="1"/>
</dbReference>
<evidence type="ECO:0000313" key="4">
    <source>
        <dbReference type="EMBL" id="KAF4631116.1"/>
    </source>
</evidence>
<reference evidence="4 5" key="1">
    <citation type="submission" date="2020-03" db="EMBL/GenBank/DDBJ databases">
        <title>Draft Genome Sequence of Cudoniella acicularis.</title>
        <authorList>
            <person name="Buettner E."/>
            <person name="Kellner H."/>
        </authorList>
    </citation>
    <scope>NUCLEOTIDE SEQUENCE [LARGE SCALE GENOMIC DNA]</scope>
    <source>
        <strain evidence="4 5">DSM 108380</strain>
    </source>
</reference>
<comment type="caution">
    <text evidence="4">The sequence shown here is derived from an EMBL/GenBank/DDBJ whole genome shotgun (WGS) entry which is preliminary data.</text>
</comment>
<evidence type="ECO:0000313" key="5">
    <source>
        <dbReference type="Proteomes" id="UP000566819"/>
    </source>
</evidence>
<dbReference type="SUPFAM" id="SSF50129">
    <property type="entry name" value="GroES-like"/>
    <property type="match status" value="1"/>
</dbReference>
<organism evidence="4 5">
    <name type="scientific">Cudoniella acicularis</name>
    <dbReference type="NCBI Taxonomy" id="354080"/>
    <lineage>
        <taxon>Eukaryota</taxon>
        <taxon>Fungi</taxon>
        <taxon>Dikarya</taxon>
        <taxon>Ascomycota</taxon>
        <taxon>Pezizomycotina</taxon>
        <taxon>Leotiomycetes</taxon>
        <taxon>Helotiales</taxon>
        <taxon>Tricladiaceae</taxon>
        <taxon>Cudoniella</taxon>
    </lineage>
</organism>
<dbReference type="SUPFAM" id="SSF51735">
    <property type="entry name" value="NAD(P)-binding Rossmann-fold domains"/>
    <property type="match status" value="1"/>
</dbReference>
<dbReference type="Pfam" id="PF08240">
    <property type="entry name" value="ADH_N"/>
    <property type="match status" value="1"/>
</dbReference>
<dbReference type="OrthoDB" id="203908at2759"/>
<dbReference type="Gene3D" id="3.40.50.720">
    <property type="entry name" value="NAD(P)-binding Rossmann-like Domain"/>
    <property type="match status" value="1"/>
</dbReference>
<dbReference type="PRINTS" id="PR00081">
    <property type="entry name" value="GDHRDH"/>
</dbReference>
<protein>
    <recommendedName>
        <fullName evidence="3">Enoyl reductase (ER) domain-containing protein</fullName>
    </recommendedName>
</protein>
<dbReference type="InterPro" id="IPR011032">
    <property type="entry name" value="GroES-like_sf"/>
</dbReference>
<dbReference type="Pfam" id="PF00107">
    <property type="entry name" value="ADH_zinc_N"/>
    <property type="match status" value="1"/>
</dbReference>
<feature type="domain" description="Enoyl reductase (ER)" evidence="3">
    <location>
        <begin position="11"/>
        <end position="324"/>
    </location>
</feature>
<dbReference type="SMART" id="SM00829">
    <property type="entry name" value="PKS_ER"/>
    <property type="match status" value="1"/>
</dbReference>
<dbReference type="CDD" id="cd08243">
    <property type="entry name" value="quinone_oxidoreductase_like_1"/>
    <property type="match status" value="1"/>
</dbReference>
<name>A0A8H4RLN7_9HELO</name>
<dbReference type="GO" id="GO:0070402">
    <property type="term" value="F:NADPH binding"/>
    <property type="evidence" value="ECO:0007669"/>
    <property type="project" value="TreeGrafter"/>
</dbReference>
<dbReference type="PANTHER" id="PTHR48106:SF18">
    <property type="entry name" value="QUINONE OXIDOREDUCTASE PIG3"/>
    <property type="match status" value="1"/>
</dbReference>
<dbReference type="GO" id="GO:0016651">
    <property type="term" value="F:oxidoreductase activity, acting on NAD(P)H"/>
    <property type="evidence" value="ECO:0007669"/>
    <property type="project" value="TreeGrafter"/>
</dbReference>
<dbReference type="Proteomes" id="UP000566819">
    <property type="component" value="Unassembled WGS sequence"/>
</dbReference>
<dbReference type="AlphaFoldDB" id="A0A8H4RLN7"/>
<keyword evidence="5" id="KW-1185">Reference proteome</keyword>
<dbReference type="InterPro" id="IPR036291">
    <property type="entry name" value="NAD(P)-bd_dom_sf"/>
</dbReference>
<dbReference type="InterPro" id="IPR013154">
    <property type="entry name" value="ADH-like_N"/>
</dbReference>
<evidence type="ECO:0000256" key="2">
    <source>
        <dbReference type="ARBA" id="ARBA00023002"/>
    </source>
</evidence>
<accession>A0A8H4RLN7</accession>
<sequence>MMKAAVIHTPGGPENLLLEQRPIPTPANGEVLIRIHAFGLNRAEMYTRQGHSPGVLFPRILGIEAVGTIVSAPSGEFDPGTPVATVMGGMGRTFDGGYAEYTVVPARQVKVVPSSVVEKVGWKILGALPEMLQTAWGALFISLSVKGGETLLVRGGSSSVGLAAAAIARHHGMKVVSTTRSESRRDLLIASGAHDVLIDNGSIAEEARVRYPEGFDKVLELVGVTTLGDSLKTVKRGGVVCAAGIVGGKWVLEQFTPNELIPTGVYLTTYSSSVEAFMETPLDEIALLVAEGKLHIPIKSYRLDQIVEAHHEMDESTACAKMVVVLID</sequence>
<keyword evidence="1" id="KW-0521">NADP</keyword>